<dbReference type="Proteomes" id="UP001642409">
    <property type="component" value="Unassembled WGS sequence"/>
</dbReference>
<evidence type="ECO:0000259" key="1">
    <source>
        <dbReference type="PROSITE" id="PS50011"/>
    </source>
</evidence>
<reference evidence="3 4" key="2">
    <citation type="submission" date="2024-07" db="EMBL/GenBank/DDBJ databases">
        <authorList>
            <person name="Akdeniz Z."/>
        </authorList>
    </citation>
    <scope>NUCLEOTIDE SEQUENCE [LARGE SCALE GENOMIC DNA]</scope>
</reference>
<evidence type="ECO:0000313" key="4">
    <source>
        <dbReference type="Proteomes" id="UP001642409"/>
    </source>
</evidence>
<proteinExistence type="predicted"/>
<dbReference type="PROSITE" id="PS50011">
    <property type="entry name" value="PROTEIN_KINASE_DOM"/>
    <property type="match status" value="1"/>
</dbReference>
<dbReference type="Gene3D" id="1.10.510.10">
    <property type="entry name" value="Transferase(Phosphotransferase) domain 1"/>
    <property type="match status" value="1"/>
</dbReference>
<dbReference type="AlphaFoldDB" id="A0AA86QLE7"/>
<dbReference type="EMBL" id="CATOUU010000868">
    <property type="protein sequence ID" value="CAI9955922.1"/>
    <property type="molecule type" value="Genomic_DNA"/>
</dbReference>
<protein>
    <recommendedName>
        <fullName evidence="1">Protein kinase domain-containing protein</fullName>
    </recommendedName>
</protein>
<organism evidence="2">
    <name type="scientific">Hexamita inflata</name>
    <dbReference type="NCBI Taxonomy" id="28002"/>
    <lineage>
        <taxon>Eukaryota</taxon>
        <taxon>Metamonada</taxon>
        <taxon>Diplomonadida</taxon>
        <taxon>Hexamitidae</taxon>
        <taxon>Hexamitinae</taxon>
        <taxon>Hexamita</taxon>
    </lineage>
</organism>
<dbReference type="InterPro" id="IPR011009">
    <property type="entry name" value="Kinase-like_dom_sf"/>
</dbReference>
<dbReference type="EMBL" id="CAXDID020000208">
    <property type="protein sequence ID" value="CAL6056151.1"/>
    <property type="molecule type" value="Genomic_DNA"/>
</dbReference>
<accession>A0AA86QLE7</accession>
<dbReference type="GO" id="GO:0005524">
    <property type="term" value="F:ATP binding"/>
    <property type="evidence" value="ECO:0007669"/>
    <property type="project" value="InterPro"/>
</dbReference>
<feature type="domain" description="Protein kinase" evidence="1">
    <location>
        <begin position="38"/>
        <end position="404"/>
    </location>
</feature>
<evidence type="ECO:0000313" key="2">
    <source>
        <dbReference type="EMBL" id="CAI9955922.1"/>
    </source>
</evidence>
<dbReference type="InterPro" id="IPR000719">
    <property type="entry name" value="Prot_kinase_dom"/>
</dbReference>
<reference evidence="2" key="1">
    <citation type="submission" date="2023-06" db="EMBL/GenBank/DDBJ databases">
        <authorList>
            <person name="Kurt Z."/>
        </authorList>
    </citation>
    <scope>NUCLEOTIDE SEQUENCE</scope>
</reference>
<name>A0AA86QLE7_9EUKA</name>
<comment type="caution">
    <text evidence="2">The sequence shown here is derived from an EMBL/GenBank/DDBJ whole genome shotgun (WGS) entry which is preliminary data.</text>
</comment>
<sequence length="404" mass="47438">MPILHKIAQSPYSIMVKRFLKNASSEETYAQIFKQLNMTDLAEFNKGTYGVIYISGDVLYKCVRYPEKASKDVIKQKIFNNRLFFQQEQEIHEYIYNASPELTCSIFAPIIFGPLMIIKIGLLNNYETLFDFRKRERTPAYTILADKIALKMHQISLLFKQLKVFHGDHKANNVMFRENPFDVRVIDFGKARFYSEINGICSECNKKYLKTGFMMSRKLCVFQNYYYSSVLQYVFNEYQHQKYYELMSEIDNHSIGLLLTHLYFKDYVNDFSKASSADGRRQQFYANVLKLFGAQYLADLIQIANETAGGYLGDDSSCSDENEEEFEEWGFVKQNNLMVSDEMKNAIKIHDNYMYVSKKVMAEINEVWGEEKNFEHYLKQIENKEVVEKIKELMDVSGIKKLMQ</sequence>
<dbReference type="GO" id="GO:0004672">
    <property type="term" value="F:protein kinase activity"/>
    <property type="evidence" value="ECO:0007669"/>
    <property type="project" value="InterPro"/>
</dbReference>
<evidence type="ECO:0000313" key="3">
    <source>
        <dbReference type="EMBL" id="CAL6056151.1"/>
    </source>
</evidence>
<gene>
    <name evidence="2" type="ORF">HINF_LOCUS43567</name>
    <name evidence="3" type="ORF">HINF_LOCUS46890</name>
</gene>
<keyword evidence="4" id="KW-1185">Reference proteome</keyword>
<dbReference type="SUPFAM" id="SSF56112">
    <property type="entry name" value="Protein kinase-like (PK-like)"/>
    <property type="match status" value="1"/>
</dbReference>